<protein>
    <submittedName>
        <fullName evidence="2">Uncharacterized protein</fullName>
    </submittedName>
</protein>
<reference evidence="2 3" key="1">
    <citation type="journal article" date="2018" name="Elife">
        <title>Discovery and characterization of a prevalent human gut bacterial enzyme sufficient for the inactivation of a family of plant toxins.</title>
        <authorList>
            <person name="Koppel N."/>
            <person name="Bisanz J.E."/>
            <person name="Pandelia M.E."/>
            <person name="Turnbaugh P.J."/>
            <person name="Balskus E.P."/>
        </authorList>
    </citation>
    <scope>NUCLEOTIDE SEQUENCE [LARGE SCALE GENOMIC DNA]</scope>
    <source>
        <strain evidence="2 3">OB21 GAM 11</strain>
    </source>
</reference>
<dbReference type="AlphaFoldDB" id="A0A369P1W0"/>
<evidence type="ECO:0000313" key="2">
    <source>
        <dbReference type="EMBL" id="RDC44871.1"/>
    </source>
</evidence>
<feature type="transmembrane region" description="Helical" evidence="1">
    <location>
        <begin position="189"/>
        <end position="208"/>
    </location>
</feature>
<evidence type="ECO:0000313" key="3">
    <source>
        <dbReference type="Proteomes" id="UP000253805"/>
    </source>
</evidence>
<keyword evidence="1" id="KW-0812">Transmembrane</keyword>
<dbReference type="Pfam" id="PF06541">
    <property type="entry name" value="ABC_trans_CmpB"/>
    <property type="match status" value="1"/>
</dbReference>
<gene>
    <name evidence="2" type="ORF">C1850_05630</name>
</gene>
<organism evidence="2 3">
    <name type="scientific">Adlercreutzia equolifaciens subsp. celatus</name>
    <dbReference type="NCBI Taxonomy" id="394340"/>
    <lineage>
        <taxon>Bacteria</taxon>
        <taxon>Bacillati</taxon>
        <taxon>Actinomycetota</taxon>
        <taxon>Coriobacteriia</taxon>
        <taxon>Eggerthellales</taxon>
        <taxon>Eggerthellaceae</taxon>
        <taxon>Adlercreutzia</taxon>
    </lineage>
</organism>
<feature type="transmembrane region" description="Helical" evidence="1">
    <location>
        <begin position="159"/>
        <end position="177"/>
    </location>
</feature>
<accession>A0A369P1W0</accession>
<evidence type="ECO:0000256" key="1">
    <source>
        <dbReference type="SAM" id="Phobius"/>
    </source>
</evidence>
<name>A0A369P1W0_9ACTN</name>
<feature type="transmembrane region" description="Helical" evidence="1">
    <location>
        <begin position="25"/>
        <end position="43"/>
    </location>
</feature>
<dbReference type="EMBL" id="PPUT01000011">
    <property type="protein sequence ID" value="RDC44871.1"/>
    <property type="molecule type" value="Genomic_DNA"/>
</dbReference>
<feature type="transmembrane region" description="Helical" evidence="1">
    <location>
        <begin position="102"/>
        <end position="127"/>
    </location>
</feature>
<feature type="transmembrane region" description="Helical" evidence="1">
    <location>
        <begin position="73"/>
        <end position="90"/>
    </location>
</feature>
<keyword evidence="1" id="KW-1133">Transmembrane helix</keyword>
<keyword evidence="1" id="KW-0472">Membrane</keyword>
<comment type="caution">
    <text evidence="2">The sequence shown here is derived from an EMBL/GenBank/DDBJ whole genome shotgun (WGS) entry which is preliminary data.</text>
</comment>
<dbReference type="Proteomes" id="UP000253805">
    <property type="component" value="Unassembled WGS sequence"/>
</dbReference>
<sequence length="216" mass="25024">MAFLRIHKLTEKDEIGYFAPRTWDFWRALAVCFCLCCILGHWLEMPYCWLMDHLFGIVADDYAVWTDPWYHPYWVYGFGAVFMTLLIEPLKERLILHRKTLWGAFLESLVIAILAAMVLELVMGWLINQPDPTTGEYPFWDNSQLPGNVFGQAWLVNDFFIGLVAMIYVWVIFPLVCEGFSRLSPKAANVAFALIIVGFAACVTASYLELKLWEKY</sequence>
<dbReference type="InterPro" id="IPR010540">
    <property type="entry name" value="CmpB_TMEM229"/>
</dbReference>
<proteinExistence type="predicted"/>